<dbReference type="EMBL" id="NAPY01000010">
    <property type="protein sequence ID" value="MUL36351.1"/>
    <property type="molecule type" value="Genomic_DNA"/>
</dbReference>
<protein>
    <submittedName>
        <fullName evidence="1">Uncharacterized protein</fullName>
    </submittedName>
</protein>
<organism evidence="1 2">
    <name type="scientific">Gloeocapsopsis dulcis AAB1 = 1H9</name>
    <dbReference type="NCBI Taxonomy" id="1433147"/>
    <lineage>
        <taxon>Bacteria</taxon>
        <taxon>Bacillati</taxon>
        <taxon>Cyanobacteriota</taxon>
        <taxon>Cyanophyceae</taxon>
        <taxon>Oscillatoriophycideae</taxon>
        <taxon>Chroococcales</taxon>
        <taxon>Chroococcaceae</taxon>
        <taxon>Gloeocapsopsis</taxon>
        <taxon>Gloeocapsopsis dulcis</taxon>
    </lineage>
</organism>
<reference evidence="1 2" key="1">
    <citation type="journal article" date="2019" name="Front. Microbiol.">
        <title>Genomic Features for Desiccation Tolerance and Sugar Biosynthesis in the Extremophile Gloeocapsopsis sp. UTEX B3054.</title>
        <authorList>
            <person name="Urrejola C."/>
            <person name="Alcorta J."/>
            <person name="Salas L."/>
            <person name="Vasquez M."/>
            <person name="Polz M.F."/>
            <person name="Vicuna R."/>
            <person name="Diez B."/>
        </authorList>
    </citation>
    <scope>NUCLEOTIDE SEQUENCE [LARGE SCALE GENOMIC DNA]</scope>
    <source>
        <strain evidence="1 2">1H9</strain>
    </source>
</reference>
<dbReference type="AlphaFoldDB" id="A0A6N8FTS9"/>
<accession>A0A6N8FTS9</accession>
<proteinExistence type="predicted"/>
<dbReference type="RefSeq" id="WP_105221859.1">
    <property type="nucleotide sequence ID" value="NZ_CAWNSU010000118.1"/>
</dbReference>
<comment type="caution">
    <text evidence="1">The sequence shown here is derived from an EMBL/GenBank/DDBJ whole genome shotgun (WGS) entry which is preliminary data.</text>
</comment>
<keyword evidence="2" id="KW-1185">Reference proteome</keyword>
<evidence type="ECO:0000313" key="1">
    <source>
        <dbReference type="EMBL" id="MUL36351.1"/>
    </source>
</evidence>
<sequence length="143" mass="16793">MTSKHWYACLITGSHNWFAQALTGYPQPRAKKEAIKNARDCLQLLNQPEFFDQLHLESQRATHRCAMEQRCPCLTTWLVLQAGKIASQDPSFDKRFYRPCLRAFKRIVSAANEQQNLQLVWIDSNRQLFITKQSRKRSPLRKE</sequence>
<evidence type="ECO:0000313" key="2">
    <source>
        <dbReference type="Proteomes" id="UP000441797"/>
    </source>
</evidence>
<dbReference type="Proteomes" id="UP000441797">
    <property type="component" value="Unassembled WGS sequence"/>
</dbReference>
<dbReference type="OrthoDB" id="9871645at2"/>
<gene>
    <name evidence="1" type="ORF">BWI75_08320</name>
</gene>
<name>A0A6N8FTS9_9CHRO</name>